<evidence type="ECO:0000256" key="4">
    <source>
        <dbReference type="ARBA" id="ARBA00022729"/>
    </source>
</evidence>
<name>A0A2I0KVX6_PUNGR</name>
<keyword evidence="10" id="KW-1185">Reference proteome</keyword>
<evidence type="ECO:0000256" key="5">
    <source>
        <dbReference type="ARBA" id="ARBA00022821"/>
    </source>
</evidence>
<dbReference type="AlphaFoldDB" id="A0A2I0KVX6"/>
<gene>
    <name evidence="9" type="ORF">CRG98_006985</name>
</gene>
<dbReference type="GO" id="GO:0050832">
    <property type="term" value="P:defense response to fungus"/>
    <property type="evidence" value="ECO:0007669"/>
    <property type="project" value="UniProtKB-KW"/>
</dbReference>
<dbReference type="Gene3D" id="3.30.30.10">
    <property type="entry name" value="Knottin, scorpion toxin-like"/>
    <property type="match status" value="1"/>
</dbReference>
<dbReference type="Pfam" id="PF00304">
    <property type="entry name" value="Gamma-thionin"/>
    <property type="match status" value="1"/>
</dbReference>
<dbReference type="GO" id="GO:0031640">
    <property type="term" value="P:killing of cells of another organism"/>
    <property type="evidence" value="ECO:0007669"/>
    <property type="project" value="UniProtKB-KW"/>
</dbReference>
<dbReference type="SUPFAM" id="SSF57095">
    <property type="entry name" value="Scorpion toxin-like"/>
    <property type="match status" value="1"/>
</dbReference>
<dbReference type="CDD" id="cd00107">
    <property type="entry name" value="Knot1"/>
    <property type="match status" value="1"/>
</dbReference>
<dbReference type="InterPro" id="IPR036574">
    <property type="entry name" value="Scorpion_toxin-like_sf"/>
</dbReference>
<reference evidence="9 10" key="1">
    <citation type="submission" date="2017-11" db="EMBL/GenBank/DDBJ databases">
        <title>De-novo sequencing of pomegranate (Punica granatum L.) genome.</title>
        <authorList>
            <person name="Akparov Z."/>
            <person name="Amiraslanov A."/>
            <person name="Hajiyeva S."/>
            <person name="Abbasov M."/>
            <person name="Kaur K."/>
            <person name="Hamwieh A."/>
            <person name="Solovyev V."/>
            <person name="Salamov A."/>
            <person name="Braich B."/>
            <person name="Kosarev P."/>
            <person name="Mahmoud A."/>
            <person name="Hajiyev E."/>
            <person name="Babayeva S."/>
            <person name="Izzatullayeva V."/>
            <person name="Mammadov A."/>
            <person name="Mammadov A."/>
            <person name="Sharifova S."/>
            <person name="Ojaghi J."/>
            <person name="Eynullazada K."/>
            <person name="Bayramov B."/>
            <person name="Abdulazimova A."/>
            <person name="Shahmuradov I."/>
        </authorList>
    </citation>
    <scope>NUCLEOTIDE SEQUENCE [LARGE SCALE GENOMIC DNA]</scope>
    <source>
        <strain evidence="10">cv. AG2017</strain>
        <tissue evidence="9">Leaf</tissue>
    </source>
</reference>
<feature type="signal peptide" evidence="7">
    <location>
        <begin position="1"/>
        <end position="22"/>
    </location>
</feature>
<dbReference type="InterPro" id="IPR003614">
    <property type="entry name" value="Knottins"/>
</dbReference>
<evidence type="ECO:0000256" key="1">
    <source>
        <dbReference type="ARBA" id="ARBA00006722"/>
    </source>
</evidence>
<dbReference type="PANTHER" id="PTHR33147:SF58">
    <property type="entry name" value="DEFENSIN"/>
    <property type="match status" value="1"/>
</dbReference>
<evidence type="ECO:0000256" key="2">
    <source>
        <dbReference type="ARBA" id="ARBA00022529"/>
    </source>
</evidence>
<comment type="caution">
    <text evidence="9">The sequence shown here is derived from an EMBL/GenBank/DDBJ whole genome shotgun (WGS) entry which is preliminary data.</text>
</comment>
<dbReference type="SMART" id="SM00505">
    <property type="entry name" value="Knot1"/>
    <property type="match status" value="1"/>
</dbReference>
<dbReference type="Proteomes" id="UP000233551">
    <property type="component" value="Unassembled WGS sequence"/>
</dbReference>
<dbReference type="PRINTS" id="PR00288">
    <property type="entry name" value="PUROTHIONIN"/>
</dbReference>
<evidence type="ECO:0000313" key="9">
    <source>
        <dbReference type="EMBL" id="PKI72608.1"/>
    </source>
</evidence>
<keyword evidence="6" id="KW-1015">Disulfide bond</keyword>
<comment type="similarity">
    <text evidence="1">Belongs to the DEFL family.</text>
</comment>
<keyword evidence="5" id="KW-0611">Plant defense</keyword>
<evidence type="ECO:0000256" key="3">
    <source>
        <dbReference type="ARBA" id="ARBA00022577"/>
    </source>
</evidence>
<evidence type="ECO:0000256" key="7">
    <source>
        <dbReference type="SAM" id="SignalP"/>
    </source>
</evidence>
<proteinExistence type="inferred from homology"/>
<keyword evidence="3" id="KW-0295">Fungicide</keyword>
<sequence length="89" mass="9990">MEMKRSMGLFLMLLIVLASQEAVMPTEARICESKSHRFRGVCMSNSNCASVCHNEGFPGGRCRGVRKRCFCTKAGESSRSDFNLGYRFL</sequence>
<accession>A0A2I0KVX6</accession>
<dbReference type="STRING" id="22663.A0A2I0KVX6"/>
<evidence type="ECO:0000259" key="8">
    <source>
        <dbReference type="SMART" id="SM00505"/>
    </source>
</evidence>
<organism evidence="9 10">
    <name type="scientific">Punica granatum</name>
    <name type="common">Pomegranate</name>
    <dbReference type="NCBI Taxonomy" id="22663"/>
    <lineage>
        <taxon>Eukaryota</taxon>
        <taxon>Viridiplantae</taxon>
        <taxon>Streptophyta</taxon>
        <taxon>Embryophyta</taxon>
        <taxon>Tracheophyta</taxon>
        <taxon>Spermatophyta</taxon>
        <taxon>Magnoliopsida</taxon>
        <taxon>eudicotyledons</taxon>
        <taxon>Gunneridae</taxon>
        <taxon>Pentapetalae</taxon>
        <taxon>rosids</taxon>
        <taxon>malvids</taxon>
        <taxon>Myrtales</taxon>
        <taxon>Lythraceae</taxon>
        <taxon>Punica</taxon>
    </lineage>
</organism>
<dbReference type="PROSITE" id="PS00940">
    <property type="entry name" value="GAMMA_THIONIN"/>
    <property type="match status" value="1"/>
</dbReference>
<protein>
    <recommendedName>
        <fullName evidence="8">Knottins-like domain-containing protein</fullName>
    </recommendedName>
</protein>
<feature type="chain" id="PRO_5014177770" description="Knottins-like domain-containing protein" evidence="7">
    <location>
        <begin position="23"/>
        <end position="89"/>
    </location>
</feature>
<feature type="domain" description="Knottins-like" evidence="8">
    <location>
        <begin position="30"/>
        <end position="75"/>
    </location>
</feature>
<dbReference type="EMBL" id="PGOL01000319">
    <property type="protein sequence ID" value="PKI72608.1"/>
    <property type="molecule type" value="Genomic_DNA"/>
</dbReference>
<evidence type="ECO:0000256" key="6">
    <source>
        <dbReference type="ARBA" id="ARBA00023157"/>
    </source>
</evidence>
<dbReference type="InterPro" id="IPR008176">
    <property type="entry name" value="Defensin_plant"/>
</dbReference>
<keyword evidence="2" id="KW-0929">Antimicrobial</keyword>
<dbReference type="PANTHER" id="PTHR33147">
    <property type="entry name" value="DEFENSIN-LIKE PROTEIN 1"/>
    <property type="match status" value="1"/>
</dbReference>
<keyword evidence="4 7" id="KW-0732">Signal</keyword>
<evidence type="ECO:0000313" key="10">
    <source>
        <dbReference type="Proteomes" id="UP000233551"/>
    </source>
</evidence>